<sequence>MFGTPSEIHVKIAIVIYRDCRDPLTCSITRKLCPSIVDIAITSYLYWRSTVDIIFQIRTGQAPSTNAAFSPIPACRAYQPYHREYHFTLHALTSIRMYYLQVSLIAAEHGHPLLQSVFHSEWFWGTRSRTPFIRSQELHGRPVLPILA</sequence>
<dbReference type="AlphaFoldDB" id="A0A0M3J3N3"/>
<organism evidence="3">
    <name type="scientific">Anisakis simplex</name>
    <name type="common">Herring worm</name>
    <dbReference type="NCBI Taxonomy" id="6269"/>
    <lineage>
        <taxon>Eukaryota</taxon>
        <taxon>Metazoa</taxon>
        <taxon>Ecdysozoa</taxon>
        <taxon>Nematoda</taxon>
        <taxon>Chromadorea</taxon>
        <taxon>Rhabditida</taxon>
        <taxon>Spirurina</taxon>
        <taxon>Ascaridomorpha</taxon>
        <taxon>Ascaridoidea</taxon>
        <taxon>Anisakidae</taxon>
        <taxon>Anisakis</taxon>
        <taxon>Anisakis simplex complex</taxon>
    </lineage>
</organism>
<protein>
    <submittedName>
        <fullName evidence="1 3">Uncharacterized protein</fullName>
    </submittedName>
</protein>
<proteinExistence type="predicted"/>
<dbReference type="EMBL" id="UYRR01002483">
    <property type="protein sequence ID" value="VDK19546.1"/>
    <property type="molecule type" value="Genomic_DNA"/>
</dbReference>
<accession>A0A0M3J3N3</accession>
<name>A0A0M3J3N3_ANISI</name>
<evidence type="ECO:0000313" key="2">
    <source>
        <dbReference type="Proteomes" id="UP000267096"/>
    </source>
</evidence>
<dbReference type="Proteomes" id="UP000267096">
    <property type="component" value="Unassembled WGS sequence"/>
</dbReference>
<keyword evidence="2" id="KW-1185">Reference proteome</keyword>
<gene>
    <name evidence="1" type="ORF">ASIM_LOCUS2017</name>
</gene>
<reference evidence="1 2" key="2">
    <citation type="submission" date="2018-11" db="EMBL/GenBank/DDBJ databases">
        <authorList>
            <consortium name="Pathogen Informatics"/>
        </authorList>
    </citation>
    <scope>NUCLEOTIDE SEQUENCE [LARGE SCALE GENOMIC DNA]</scope>
</reference>
<reference evidence="3" key="1">
    <citation type="submission" date="2017-02" db="UniProtKB">
        <authorList>
            <consortium name="WormBaseParasite"/>
        </authorList>
    </citation>
    <scope>IDENTIFICATION</scope>
</reference>
<evidence type="ECO:0000313" key="1">
    <source>
        <dbReference type="EMBL" id="VDK19546.1"/>
    </source>
</evidence>
<evidence type="ECO:0000313" key="3">
    <source>
        <dbReference type="WBParaSite" id="ASIM_0000214601-mRNA-1"/>
    </source>
</evidence>
<dbReference type="WBParaSite" id="ASIM_0000214601-mRNA-1">
    <property type="protein sequence ID" value="ASIM_0000214601-mRNA-1"/>
    <property type="gene ID" value="ASIM_0000214601"/>
</dbReference>